<dbReference type="AlphaFoldDB" id="A0A1B8H890"/>
<dbReference type="InterPro" id="IPR006481">
    <property type="entry name" value="Phage_lambda_GpS_holin"/>
</dbReference>
<keyword evidence="1" id="KW-1133">Transmembrane helix</keyword>
<dbReference type="Proteomes" id="UP000092377">
    <property type="component" value="Unassembled WGS sequence"/>
</dbReference>
<comment type="caution">
    <text evidence="2">The sequence shown here is derived from an EMBL/GenBank/DDBJ whole genome shotgun (WGS) entry which is preliminary data.</text>
</comment>
<reference evidence="3" key="1">
    <citation type="submission" date="2016-06" db="EMBL/GenBank/DDBJ databases">
        <authorList>
            <person name="Butler K."/>
        </authorList>
    </citation>
    <scope>NUCLEOTIDE SEQUENCE [LARGE SCALE GENOMIC DNA]</scope>
    <source>
        <strain evidence="3">GCSL-Mp20</strain>
    </source>
</reference>
<accession>A0A1B8H890</accession>
<evidence type="ECO:0000313" key="3">
    <source>
        <dbReference type="Proteomes" id="UP000092377"/>
    </source>
</evidence>
<keyword evidence="1" id="KW-0472">Membrane</keyword>
<organism evidence="2 3">
    <name type="scientific">Morganella psychrotolerans</name>
    <dbReference type="NCBI Taxonomy" id="368603"/>
    <lineage>
        <taxon>Bacteria</taxon>
        <taxon>Pseudomonadati</taxon>
        <taxon>Pseudomonadota</taxon>
        <taxon>Gammaproteobacteria</taxon>
        <taxon>Enterobacterales</taxon>
        <taxon>Morganellaceae</taxon>
        <taxon>Morganella</taxon>
    </lineage>
</organism>
<evidence type="ECO:0000256" key="1">
    <source>
        <dbReference type="SAM" id="Phobius"/>
    </source>
</evidence>
<feature type="transmembrane region" description="Helical" evidence="1">
    <location>
        <begin position="75"/>
        <end position="95"/>
    </location>
</feature>
<dbReference type="Pfam" id="PF05106">
    <property type="entry name" value="Phage_holin_3_1"/>
    <property type="match status" value="1"/>
</dbReference>
<evidence type="ECO:0000313" key="2">
    <source>
        <dbReference type="EMBL" id="OBU05275.1"/>
    </source>
</evidence>
<dbReference type="EMBL" id="LZEY01000039">
    <property type="protein sequence ID" value="OBU05275.1"/>
    <property type="molecule type" value="Genomic_DNA"/>
</dbReference>
<protein>
    <submittedName>
        <fullName evidence="2">Phage holin, lambda family</fullName>
    </submittedName>
</protein>
<dbReference type="NCBIfam" id="TIGR01594">
    <property type="entry name" value="holin_lambda"/>
    <property type="match status" value="1"/>
</dbReference>
<proteinExistence type="predicted"/>
<keyword evidence="1" id="KW-0812">Transmembrane</keyword>
<sequence length="104" mass="11425">MKMKENPDVWDQVLMYLSQYKDQGIFAALAGSVAILRGRYNGGGWKKTIFDGLMCAIFAWFVKDLLALLGLNPDLAYLTSVFIGYIGVDALSKIIKGKAGVSDE</sequence>
<keyword evidence="3" id="KW-1185">Reference proteome</keyword>
<gene>
    <name evidence="2" type="ORF">AYY18_20165</name>
</gene>
<name>A0A1B8H890_9GAMM</name>